<evidence type="ECO:0000259" key="1">
    <source>
        <dbReference type="Pfam" id="PF01425"/>
    </source>
</evidence>
<dbReference type="NCBIfam" id="NF005300">
    <property type="entry name" value="PRK06828.1"/>
    <property type="match status" value="1"/>
</dbReference>
<feature type="domain" description="Amidase" evidence="1">
    <location>
        <begin position="36"/>
        <end position="470"/>
    </location>
</feature>
<dbReference type="AlphaFoldDB" id="A0A4R3MX85"/>
<reference evidence="2 3" key="1">
    <citation type="submission" date="2019-03" db="EMBL/GenBank/DDBJ databases">
        <title>Genomic Encyclopedia of Type Strains, Phase IV (KMG-IV): sequencing the most valuable type-strain genomes for metagenomic binning, comparative biology and taxonomic classification.</title>
        <authorList>
            <person name="Goeker M."/>
        </authorList>
    </citation>
    <scope>NUCLEOTIDE SEQUENCE [LARGE SCALE GENOMIC DNA]</scope>
    <source>
        <strain evidence="2 3">DSM 25894</strain>
    </source>
</reference>
<protein>
    <submittedName>
        <fullName evidence="2">Amidase</fullName>
    </submittedName>
</protein>
<evidence type="ECO:0000313" key="3">
    <source>
        <dbReference type="Proteomes" id="UP000294650"/>
    </source>
</evidence>
<dbReference type="SUPFAM" id="SSF75304">
    <property type="entry name" value="Amidase signature (AS) enzymes"/>
    <property type="match status" value="1"/>
</dbReference>
<dbReference type="Proteomes" id="UP000294650">
    <property type="component" value="Unassembled WGS sequence"/>
</dbReference>
<dbReference type="InterPro" id="IPR036928">
    <property type="entry name" value="AS_sf"/>
</dbReference>
<sequence length="490" mass="52933">MENPELAKRVDDWLLEATFKDMQKAMDSGEITARDLVLMYMDRISRFDKGENGMNSVLEINPDAVQIAEALDLERRQKGKRGPLHGIPILLKDNIDTADKLHTSAGSLALKDHVASKDSFVAKKLREAGAVILGKANMTEWANFMTEHMPNGYSSRGGQVKNPYGPGTFDVGGSSSGSGASVAANLTAGAIGTETSGSILSPASSNSVVGIKPTVGLVSRSGIIPISHSQDTAGPIARTVEDAARILAAISGTDPDDPVTLTNPSQTIQNTAFLNPAGLKGVTIGVARDPYFSHLDDEEKELMERAISIMKQEGATIMDPVEIPAAHEKWNLNTLIYEFKPALNAYLHHVESRIPVHSLKELIAFHEEHSEEMLRFGQTLLIKSEKTSGTLTEAEYVQTREKDIYLSQTRGIDAAMEQYHLDVILFPNNLGAGIAAKAGYPSITVPGGYTSAGKPLGVTFTAGAFEEEKLIEIGYAFEQATRFRKPPELS</sequence>
<dbReference type="Pfam" id="PF01425">
    <property type="entry name" value="Amidase"/>
    <property type="match status" value="1"/>
</dbReference>
<keyword evidence="3" id="KW-1185">Reference proteome</keyword>
<proteinExistence type="predicted"/>
<dbReference type="PANTHER" id="PTHR42678">
    <property type="entry name" value="AMIDASE"/>
    <property type="match status" value="1"/>
</dbReference>
<dbReference type="PANTHER" id="PTHR42678:SF34">
    <property type="entry name" value="OS04G0183300 PROTEIN"/>
    <property type="match status" value="1"/>
</dbReference>
<dbReference type="EMBL" id="SMAN01000012">
    <property type="protein sequence ID" value="TCT20925.1"/>
    <property type="molecule type" value="Genomic_DNA"/>
</dbReference>
<organism evidence="2 3">
    <name type="scientific">Melghiribacillus thermohalophilus</name>
    <dbReference type="NCBI Taxonomy" id="1324956"/>
    <lineage>
        <taxon>Bacteria</taxon>
        <taxon>Bacillati</taxon>
        <taxon>Bacillota</taxon>
        <taxon>Bacilli</taxon>
        <taxon>Bacillales</taxon>
        <taxon>Bacillaceae</taxon>
        <taxon>Melghiribacillus</taxon>
    </lineage>
</organism>
<name>A0A4R3MX85_9BACI</name>
<dbReference type="Gene3D" id="3.90.1300.10">
    <property type="entry name" value="Amidase signature (AS) domain"/>
    <property type="match status" value="1"/>
</dbReference>
<evidence type="ECO:0000313" key="2">
    <source>
        <dbReference type="EMBL" id="TCT20925.1"/>
    </source>
</evidence>
<dbReference type="RefSeq" id="WP_132371992.1">
    <property type="nucleotide sequence ID" value="NZ_SMAN01000012.1"/>
</dbReference>
<gene>
    <name evidence="2" type="ORF">EDD68_11253</name>
</gene>
<comment type="caution">
    <text evidence="2">The sequence shown here is derived from an EMBL/GenBank/DDBJ whole genome shotgun (WGS) entry which is preliminary data.</text>
</comment>
<dbReference type="OrthoDB" id="9811471at2"/>
<dbReference type="InterPro" id="IPR023631">
    <property type="entry name" value="Amidase_dom"/>
</dbReference>
<accession>A0A4R3MX85</accession>